<reference evidence="1" key="1">
    <citation type="submission" date="2018-05" db="EMBL/GenBank/DDBJ databases">
        <title>Draft genome of Mucuna pruriens seed.</title>
        <authorList>
            <person name="Nnadi N.E."/>
            <person name="Vos R."/>
            <person name="Hasami M.H."/>
            <person name="Devisetty U.K."/>
            <person name="Aguiy J.C."/>
        </authorList>
    </citation>
    <scope>NUCLEOTIDE SEQUENCE [LARGE SCALE GENOMIC DNA]</scope>
    <source>
        <strain evidence="1">JCA_2017</strain>
    </source>
</reference>
<evidence type="ECO:0000313" key="1">
    <source>
        <dbReference type="EMBL" id="RDX79491.1"/>
    </source>
</evidence>
<organism evidence="1 2">
    <name type="scientific">Mucuna pruriens</name>
    <name type="common">Velvet bean</name>
    <name type="synonym">Dolichos pruriens</name>
    <dbReference type="NCBI Taxonomy" id="157652"/>
    <lineage>
        <taxon>Eukaryota</taxon>
        <taxon>Viridiplantae</taxon>
        <taxon>Streptophyta</taxon>
        <taxon>Embryophyta</taxon>
        <taxon>Tracheophyta</taxon>
        <taxon>Spermatophyta</taxon>
        <taxon>Magnoliopsida</taxon>
        <taxon>eudicotyledons</taxon>
        <taxon>Gunneridae</taxon>
        <taxon>Pentapetalae</taxon>
        <taxon>rosids</taxon>
        <taxon>fabids</taxon>
        <taxon>Fabales</taxon>
        <taxon>Fabaceae</taxon>
        <taxon>Papilionoideae</taxon>
        <taxon>50 kb inversion clade</taxon>
        <taxon>NPAAA clade</taxon>
        <taxon>indigoferoid/millettioid clade</taxon>
        <taxon>Phaseoleae</taxon>
        <taxon>Mucuna</taxon>
    </lineage>
</organism>
<name>A0A371FMK0_MUCPR</name>
<accession>A0A371FMK0</accession>
<keyword evidence="2" id="KW-1185">Reference proteome</keyword>
<proteinExistence type="predicted"/>
<dbReference type="Proteomes" id="UP000257109">
    <property type="component" value="Unassembled WGS sequence"/>
</dbReference>
<evidence type="ECO:0000313" key="2">
    <source>
        <dbReference type="Proteomes" id="UP000257109"/>
    </source>
</evidence>
<dbReference type="EMBL" id="QJKJ01008528">
    <property type="protein sequence ID" value="RDX79491.1"/>
    <property type="molecule type" value="Genomic_DNA"/>
</dbReference>
<sequence length="93" mass="10546">MYALALKKCTSTIKANKLLGFMLNRKGRTPPNLYIDTSHPNSLYGNFLLSLGSYSSSPYWSTLRPISKLKQPIDPYYIDSRKGLGLLKDIYVK</sequence>
<comment type="caution">
    <text evidence="1">The sequence shown here is derived from an EMBL/GenBank/DDBJ whole genome shotgun (WGS) entry which is preliminary data.</text>
</comment>
<protein>
    <submittedName>
        <fullName evidence="1">Uncharacterized protein</fullName>
    </submittedName>
</protein>
<dbReference type="AlphaFoldDB" id="A0A371FMK0"/>
<feature type="non-terminal residue" evidence="1">
    <location>
        <position position="1"/>
    </location>
</feature>
<gene>
    <name evidence="1" type="ORF">CR513_40081</name>
</gene>